<dbReference type="AlphaFoldDB" id="A0A167N1L7"/>
<name>A0A167N1L7_CALVF</name>
<dbReference type="Proteomes" id="UP000076738">
    <property type="component" value="Unassembled WGS sequence"/>
</dbReference>
<accession>A0A167N1L7</accession>
<dbReference type="EMBL" id="KV417280">
    <property type="protein sequence ID" value="KZO97249.1"/>
    <property type="molecule type" value="Genomic_DNA"/>
</dbReference>
<gene>
    <name evidence="2" type="ORF">CALVIDRAFT_563047</name>
</gene>
<proteinExistence type="predicted"/>
<organism evidence="2 3">
    <name type="scientific">Calocera viscosa (strain TUFC12733)</name>
    <dbReference type="NCBI Taxonomy" id="1330018"/>
    <lineage>
        <taxon>Eukaryota</taxon>
        <taxon>Fungi</taxon>
        <taxon>Dikarya</taxon>
        <taxon>Basidiomycota</taxon>
        <taxon>Agaricomycotina</taxon>
        <taxon>Dacrymycetes</taxon>
        <taxon>Dacrymycetales</taxon>
        <taxon>Dacrymycetaceae</taxon>
        <taxon>Calocera</taxon>
    </lineage>
</organism>
<reference evidence="2 3" key="1">
    <citation type="journal article" date="2016" name="Mol. Biol. Evol.">
        <title>Comparative Genomics of Early-Diverging Mushroom-Forming Fungi Provides Insights into the Origins of Lignocellulose Decay Capabilities.</title>
        <authorList>
            <person name="Nagy L.G."/>
            <person name="Riley R."/>
            <person name="Tritt A."/>
            <person name="Adam C."/>
            <person name="Daum C."/>
            <person name="Floudas D."/>
            <person name="Sun H."/>
            <person name="Yadav J.S."/>
            <person name="Pangilinan J."/>
            <person name="Larsson K.H."/>
            <person name="Matsuura K."/>
            <person name="Barry K."/>
            <person name="Labutti K."/>
            <person name="Kuo R."/>
            <person name="Ohm R.A."/>
            <person name="Bhattacharya S.S."/>
            <person name="Shirouzu T."/>
            <person name="Yoshinaga Y."/>
            <person name="Martin F.M."/>
            <person name="Grigoriev I.V."/>
            <person name="Hibbett D.S."/>
        </authorList>
    </citation>
    <scope>NUCLEOTIDE SEQUENCE [LARGE SCALE GENOMIC DNA]</scope>
    <source>
        <strain evidence="2 3">TUFC12733</strain>
    </source>
</reference>
<feature type="domain" description="THO complex subunitTHOC2 C-terminal" evidence="1">
    <location>
        <begin position="28"/>
        <end position="96"/>
    </location>
</feature>
<dbReference type="Pfam" id="PF11262">
    <property type="entry name" value="Tho2"/>
    <property type="match status" value="1"/>
</dbReference>
<evidence type="ECO:0000313" key="2">
    <source>
        <dbReference type="EMBL" id="KZO97249.1"/>
    </source>
</evidence>
<evidence type="ECO:0000313" key="3">
    <source>
        <dbReference type="Proteomes" id="UP000076738"/>
    </source>
</evidence>
<sequence length="113" mass="13194">MKQHWCKCTYEQWMKGGPELMNQFEEILSFVTTPLRRKIDLYANRDSPSALTSIIFSCTEVEMRNYARMLSEMLIDLHAWINGKDKYTQEAQGLEKGPDTANLPDRCGNGWWN</sequence>
<evidence type="ECO:0000259" key="1">
    <source>
        <dbReference type="Pfam" id="PF11262"/>
    </source>
</evidence>
<dbReference type="InterPro" id="IPR021418">
    <property type="entry name" value="THO_THOC2_C"/>
</dbReference>
<dbReference type="OrthoDB" id="3261714at2759"/>
<keyword evidence="3" id="KW-1185">Reference proteome</keyword>
<protein>
    <recommendedName>
        <fullName evidence="1">THO complex subunitTHOC2 C-terminal domain-containing protein</fullName>
    </recommendedName>
</protein>